<protein>
    <submittedName>
        <fullName evidence="1">Uncharacterized protein</fullName>
    </submittedName>
</protein>
<sequence length="69" mass="7812">MLYIESTTLNVKACSILNSILNKQLKHNNMNNATIIRKLSLQIFLALKKTKSNVIEIIVEMLKLSTPNV</sequence>
<accession>A0A8S0FRI0</accession>
<organism evidence="1 2">
    <name type="scientific">Escherichia coli</name>
    <dbReference type="NCBI Taxonomy" id="562"/>
    <lineage>
        <taxon>Bacteria</taxon>
        <taxon>Pseudomonadati</taxon>
        <taxon>Pseudomonadota</taxon>
        <taxon>Gammaproteobacteria</taxon>
        <taxon>Enterobacterales</taxon>
        <taxon>Enterobacteriaceae</taxon>
        <taxon>Escherichia</taxon>
    </lineage>
</organism>
<gene>
    <name evidence="1" type="ORF">EIMP300_42430</name>
</gene>
<evidence type="ECO:0000313" key="2">
    <source>
        <dbReference type="Proteomes" id="UP000467488"/>
    </source>
</evidence>
<evidence type="ECO:0000313" key="1">
    <source>
        <dbReference type="EMBL" id="BBU82843.1"/>
    </source>
</evidence>
<dbReference type="AlphaFoldDB" id="A0A8S0FRI0"/>
<reference evidence="1 2" key="1">
    <citation type="submission" date="2020-01" db="EMBL/GenBank/DDBJ databases">
        <title>Dynamics of blaIMP-6 dissemination in carbapenem resistant Enterobacteriacea isolated from regional surveillance in Osaka, Japan.</title>
        <authorList>
            <person name="Abe R."/>
            <person name="Akeda Y."/>
            <person name="Sugawara Y."/>
            <person name="Yamamoto N."/>
            <person name="Tomono K."/>
            <person name="Takeuchi D."/>
            <person name="Kawahara R."/>
            <person name="Hamada S."/>
        </authorList>
    </citation>
    <scope>NUCLEOTIDE SEQUENCE [LARGE SCALE GENOMIC DNA]</scope>
    <source>
        <strain evidence="1 2">E300</strain>
    </source>
</reference>
<dbReference type="EMBL" id="AP022360">
    <property type="protein sequence ID" value="BBU82843.1"/>
    <property type="molecule type" value="Genomic_DNA"/>
</dbReference>
<name>A0A8S0FRI0_ECOLX</name>
<dbReference type="Proteomes" id="UP000467488">
    <property type="component" value="Chromosome"/>
</dbReference>
<proteinExistence type="predicted"/>